<feature type="compositionally biased region" description="Basic residues" evidence="1">
    <location>
        <begin position="57"/>
        <end position="67"/>
    </location>
</feature>
<dbReference type="InParanoid" id="A0A200Q952"/>
<dbReference type="PANTHER" id="PTHR36619:SF2">
    <property type="entry name" value="OS04G0208900 PROTEIN"/>
    <property type="match status" value="1"/>
</dbReference>
<evidence type="ECO:0008006" key="5">
    <source>
        <dbReference type="Google" id="ProtNLM"/>
    </source>
</evidence>
<dbReference type="Proteomes" id="UP000195402">
    <property type="component" value="Unassembled WGS sequence"/>
</dbReference>
<evidence type="ECO:0000256" key="1">
    <source>
        <dbReference type="SAM" id="MobiDB-lite"/>
    </source>
</evidence>
<keyword evidence="4" id="KW-1185">Reference proteome</keyword>
<evidence type="ECO:0000313" key="4">
    <source>
        <dbReference type="Proteomes" id="UP000195402"/>
    </source>
</evidence>
<keyword evidence="2" id="KW-0732">Signal</keyword>
<sequence length="112" mass="12664">MSTSTLLFTSMLFLLLLLSPLETSMVCRQTSSPRVVEATRPLVTKFPEYVILNPARSNHHHHKKHGYRGREVESCMPKGFRRSSAPSRYGNFHTLGSTACGSSKRQHSYNEP</sequence>
<reference evidence="3 4" key="1">
    <citation type="journal article" date="2017" name="Mol. Plant">
        <title>The Genome of Medicinal Plant Macleaya cordata Provides New Insights into Benzylisoquinoline Alkaloids Metabolism.</title>
        <authorList>
            <person name="Liu X."/>
            <person name="Liu Y."/>
            <person name="Huang P."/>
            <person name="Ma Y."/>
            <person name="Qing Z."/>
            <person name="Tang Q."/>
            <person name="Cao H."/>
            <person name="Cheng P."/>
            <person name="Zheng Y."/>
            <person name="Yuan Z."/>
            <person name="Zhou Y."/>
            <person name="Liu J."/>
            <person name="Tang Z."/>
            <person name="Zhuo Y."/>
            <person name="Zhang Y."/>
            <person name="Yu L."/>
            <person name="Huang J."/>
            <person name="Yang P."/>
            <person name="Peng Q."/>
            <person name="Zhang J."/>
            <person name="Jiang W."/>
            <person name="Zhang Z."/>
            <person name="Lin K."/>
            <person name="Ro D.K."/>
            <person name="Chen X."/>
            <person name="Xiong X."/>
            <person name="Shang Y."/>
            <person name="Huang S."/>
            <person name="Zeng J."/>
        </authorList>
    </citation>
    <scope>NUCLEOTIDE SEQUENCE [LARGE SCALE GENOMIC DNA]</scope>
    <source>
        <strain evidence="4">cv. BLH2017</strain>
        <tissue evidence="3">Root</tissue>
    </source>
</reference>
<comment type="caution">
    <text evidence="3">The sequence shown here is derived from an EMBL/GenBank/DDBJ whole genome shotgun (WGS) entry which is preliminary data.</text>
</comment>
<proteinExistence type="predicted"/>
<evidence type="ECO:0000256" key="2">
    <source>
        <dbReference type="SAM" id="SignalP"/>
    </source>
</evidence>
<feature type="region of interest" description="Disordered" evidence="1">
    <location>
        <begin position="54"/>
        <end position="89"/>
    </location>
</feature>
<protein>
    <recommendedName>
        <fullName evidence="5">Rapid ALkalinization Factor</fullName>
    </recommendedName>
</protein>
<accession>A0A200Q952</accession>
<dbReference type="OrthoDB" id="1052227at2759"/>
<evidence type="ECO:0000313" key="3">
    <source>
        <dbReference type="EMBL" id="OVA06980.1"/>
    </source>
</evidence>
<gene>
    <name evidence="3" type="ORF">BVC80_1731g59</name>
</gene>
<feature type="chain" id="PRO_5012103175" description="Rapid ALkalinization Factor" evidence="2">
    <location>
        <begin position="24"/>
        <end position="112"/>
    </location>
</feature>
<dbReference type="AlphaFoldDB" id="A0A200Q952"/>
<name>A0A200Q952_MACCD</name>
<organism evidence="3 4">
    <name type="scientific">Macleaya cordata</name>
    <name type="common">Five-seeded plume-poppy</name>
    <name type="synonym">Bocconia cordata</name>
    <dbReference type="NCBI Taxonomy" id="56857"/>
    <lineage>
        <taxon>Eukaryota</taxon>
        <taxon>Viridiplantae</taxon>
        <taxon>Streptophyta</taxon>
        <taxon>Embryophyta</taxon>
        <taxon>Tracheophyta</taxon>
        <taxon>Spermatophyta</taxon>
        <taxon>Magnoliopsida</taxon>
        <taxon>Ranunculales</taxon>
        <taxon>Papaveraceae</taxon>
        <taxon>Papaveroideae</taxon>
        <taxon>Macleaya</taxon>
    </lineage>
</organism>
<dbReference type="EMBL" id="MVGT01002668">
    <property type="protein sequence ID" value="OVA06980.1"/>
    <property type="molecule type" value="Genomic_DNA"/>
</dbReference>
<dbReference type="OMA" id="HAISEYM"/>
<feature type="signal peptide" evidence="2">
    <location>
        <begin position="1"/>
        <end position="23"/>
    </location>
</feature>
<dbReference type="PANTHER" id="PTHR36619">
    <property type="entry name" value="OS04G0208900 PROTEIN"/>
    <property type="match status" value="1"/>
</dbReference>